<dbReference type="Gene3D" id="3.40.50.410">
    <property type="entry name" value="von Willebrand factor, type A domain"/>
    <property type="match status" value="1"/>
</dbReference>
<protein>
    <recommendedName>
        <fullName evidence="1">VWFA domain-containing protein</fullName>
    </recommendedName>
</protein>
<dbReference type="AlphaFoldDB" id="A0A194AMR8"/>
<dbReference type="EMBL" id="GELH01000402">
    <property type="protein sequence ID" value="JAS03870.1"/>
    <property type="molecule type" value="Transcribed_RNA"/>
</dbReference>
<dbReference type="SUPFAM" id="SSF53300">
    <property type="entry name" value="vWA-like"/>
    <property type="match status" value="1"/>
</dbReference>
<evidence type="ECO:0000313" key="2">
    <source>
        <dbReference type="EMBL" id="JAS03870.1"/>
    </source>
</evidence>
<dbReference type="InterPro" id="IPR002035">
    <property type="entry name" value="VWF_A"/>
</dbReference>
<dbReference type="Pfam" id="PF00092">
    <property type="entry name" value="VWA"/>
    <property type="match status" value="1"/>
</dbReference>
<feature type="domain" description="VWFA" evidence="1">
    <location>
        <begin position="1"/>
        <end position="102"/>
    </location>
</feature>
<dbReference type="InterPro" id="IPR036465">
    <property type="entry name" value="vWFA_dom_sf"/>
</dbReference>
<dbReference type="PANTHER" id="PTHR24020:SF20">
    <property type="entry name" value="PH DOMAIN-CONTAINING PROTEIN"/>
    <property type="match status" value="1"/>
</dbReference>
<sequence>MGAGTNTSIALAYVRENSFLPQNGGRANATKIVVVITDGQSFDPDETKKEANLLKAEPGVTVFAIGVGSEISSKELSIISSNSAQTFTVANFDVLQTIQKTLENAACSSGHP</sequence>
<organism evidence="2">
    <name type="scientific">Pinctada fucata</name>
    <name type="common">Akoya pearl oyster</name>
    <name type="synonym">Pinctada imbricata fucata</name>
    <dbReference type="NCBI Taxonomy" id="50426"/>
    <lineage>
        <taxon>Eukaryota</taxon>
        <taxon>Metazoa</taxon>
        <taxon>Spiralia</taxon>
        <taxon>Lophotrochozoa</taxon>
        <taxon>Mollusca</taxon>
        <taxon>Bivalvia</taxon>
        <taxon>Autobranchia</taxon>
        <taxon>Pteriomorphia</taxon>
        <taxon>Pterioida</taxon>
        <taxon>Pterioidea</taxon>
        <taxon>Pteriidae</taxon>
        <taxon>Pinctada</taxon>
    </lineage>
</organism>
<dbReference type="PANTHER" id="PTHR24020">
    <property type="entry name" value="COLLAGEN ALPHA"/>
    <property type="match status" value="1"/>
</dbReference>
<accession>A0A194AMR8</accession>
<dbReference type="PROSITE" id="PS50234">
    <property type="entry name" value="VWFA"/>
    <property type="match status" value="1"/>
</dbReference>
<reference evidence="2" key="1">
    <citation type="submission" date="2016-03" db="EMBL/GenBank/DDBJ databases">
        <authorList>
            <person name="Ploux O."/>
        </authorList>
    </citation>
    <scope>NUCLEOTIDE SEQUENCE</scope>
    <source>
        <tissue evidence="2">Mantle</tissue>
    </source>
</reference>
<dbReference type="EMBL" id="GELH01000401">
    <property type="protein sequence ID" value="JAS03871.1"/>
    <property type="molecule type" value="Transcribed_RNA"/>
</dbReference>
<evidence type="ECO:0000259" key="1">
    <source>
        <dbReference type="PROSITE" id="PS50234"/>
    </source>
</evidence>
<dbReference type="InterPro" id="IPR050525">
    <property type="entry name" value="ECM_Assembly_Org"/>
</dbReference>
<name>A0A194AMR8_PINFU</name>
<proteinExistence type="predicted"/>